<comment type="caution">
    <text evidence="3">The sequence shown here is derived from an EMBL/GenBank/DDBJ whole genome shotgun (WGS) entry which is preliminary data.</text>
</comment>
<organism evidence="3 4">
    <name type="scientific">Catellatospora methionotrophica</name>
    <dbReference type="NCBI Taxonomy" id="121620"/>
    <lineage>
        <taxon>Bacteria</taxon>
        <taxon>Bacillati</taxon>
        <taxon>Actinomycetota</taxon>
        <taxon>Actinomycetes</taxon>
        <taxon>Micromonosporales</taxon>
        <taxon>Micromonosporaceae</taxon>
        <taxon>Catellatospora</taxon>
    </lineage>
</organism>
<feature type="transmembrane region" description="Helical" evidence="2">
    <location>
        <begin position="72"/>
        <end position="95"/>
    </location>
</feature>
<protein>
    <submittedName>
        <fullName evidence="3">Uncharacterized protein</fullName>
    </submittedName>
</protein>
<sequence length="148" mass="15863">MGTLGNGLPDLPPEWGEVVIPDDPAELAEEAERIRDELRAEARAARRAAWRARWRRRLHLPERIDDPDQPSLVLPLVVLGIAVVITLLSLLLIAWPGLTRSTPDAPQPGPPVRPAVSTPATSAHAHALAPAVIVTPAWPSPGGGDARH</sequence>
<dbReference type="AlphaFoldDB" id="A0A8J3L8W4"/>
<keyword evidence="4" id="KW-1185">Reference proteome</keyword>
<keyword evidence="2" id="KW-0472">Membrane</keyword>
<evidence type="ECO:0000313" key="4">
    <source>
        <dbReference type="Proteomes" id="UP000660339"/>
    </source>
</evidence>
<proteinExistence type="predicted"/>
<keyword evidence="2" id="KW-1133">Transmembrane helix</keyword>
<evidence type="ECO:0000313" key="3">
    <source>
        <dbReference type="EMBL" id="GIG14405.1"/>
    </source>
</evidence>
<dbReference type="Proteomes" id="UP000660339">
    <property type="component" value="Unassembled WGS sequence"/>
</dbReference>
<dbReference type="RefSeq" id="WP_166388439.1">
    <property type="nucleotide sequence ID" value="NZ_BAAATT010000001.1"/>
</dbReference>
<accession>A0A8J3L8W4</accession>
<reference evidence="3" key="1">
    <citation type="submission" date="2021-01" db="EMBL/GenBank/DDBJ databases">
        <title>Whole genome shotgun sequence of Catellatospora methionotrophica NBRC 14553.</title>
        <authorList>
            <person name="Komaki H."/>
            <person name="Tamura T."/>
        </authorList>
    </citation>
    <scope>NUCLEOTIDE SEQUENCE</scope>
    <source>
        <strain evidence="3">NBRC 14553</strain>
    </source>
</reference>
<evidence type="ECO:0000256" key="1">
    <source>
        <dbReference type="SAM" id="MobiDB-lite"/>
    </source>
</evidence>
<keyword evidence="2" id="KW-0812">Transmembrane</keyword>
<name>A0A8J3L8W4_9ACTN</name>
<dbReference type="EMBL" id="BONJ01000011">
    <property type="protein sequence ID" value="GIG14405.1"/>
    <property type="molecule type" value="Genomic_DNA"/>
</dbReference>
<feature type="region of interest" description="Disordered" evidence="1">
    <location>
        <begin position="100"/>
        <end position="121"/>
    </location>
</feature>
<evidence type="ECO:0000256" key="2">
    <source>
        <dbReference type="SAM" id="Phobius"/>
    </source>
</evidence>
<gene>
    <name evidence="3" type="ORF">Cme02nite_27370</name>
</gene>